<dbReference type="EMBL" id="VLKZ01000003">
    <property type="protein sequence ID" value="TWI57930.1"/>
    <property type="molecule type" value="Genomic_DNA"/>
</dbReference>
<dbReference type="AlphaFoldDB" id="A0A562QP02"/>
<keyword evidence="2" id="KW-1185">Reference proteome</keyword>
<protein>
    <submittedName>
        <fullName evidence="1">Uncharacterized protein</fullName>
    </submittedName>
</protein>
<accession>A0A562QP02</accession>
<evidence type="ECO:0000313" key="1">
    <source>
        <dbReference type="EMBL" id="TWI57930.1"/>
    </source>
</evidence>
<comment type="caution">
    <text evidence="1">The sequence shown here is derived from an EMBL/GenBank/DDBJ whole genome shotgun (WGS) entry which is preliminary data.</text>
</comment>
<reference evidence="1 2" key="1">
    <citation type="journal article" date="2015" name="Stand. Genomic Sci.">
        <title>Genomic Encyclopedia of Bacterial and Archaeal Type Strains, Phase III: the genomes of soil and plant-associated and newly described type strains.</title>
        <authorList>
            <person name="Whitman W.B."/>
            <person name="Woyke T."/>
            <person name="Klenk H.P."/>
            <person name="Zhou Y."/>
            <person name="Lilburn T.G."/>
            <person name="Beck B.J."/>
            <person name="De Vos P."/>
            <person name="Vandamme P."/>
            <person name="Eisen J.A."/>
            <person name="Garrity G."/>
            <person name="Hugenholtz P."/>
            <person name="Kyrpides N.C."/>
        </authorList>
    </citation>
    <scope>NUCLEOTIDE SEQUENCE [LARGE SCALE GENOMIC DNA]</scope>
    <source>
        <strain evidence="1 2">CGMCC 1.10116</strain>
    </source>
</reference>
<evidence type="ECO:0000313" key="2">
    <source>
        <dbReference type="Proteomes" id="UP000315711"/>
    </source>
</evidence>
<dbReference type="RefSeq" id="WP_199757387.1">
    <property type="nucleotide sequence ID" value="NZ_VLKZ01000003.1"/>
</dbReference>
<proteinExistence type="predicted"/>
<dbReference type="Proteomes" id="UP000315711">
    <property type="component" value="Unassembled WGS sequence"/>
</dbReference>
<gene>
    <name evidence="1" type="ORF">IQ10_01259</name>
</gene>
<organism evidence="1 2">
    <name type="scientific">Halalkalibacter nanhaiisediminis</name>
    <dbReference type="NCBI Taxonomy" id="688079"/>
    <lineage>
        <taxon>Bacteria</taxon>
        <taxon>Bacillati</taxon>
        <taxon>Bacillota</taxon>
        <taxon>Bacilli</taxon>
        <taxon>Bacillales</taxon>
        <taxon>Bacillaceae</taxon>
        <taxon>Halalkalibacter</taxon>
    </lineage>
</organism>
<name>A0A562QP02_9BACI</name>
<sequence length="62" mass="6972">MNMLGMRRKNNRNGVMWSLVGLGVGAAAYGMMRGRNNNMNLNPNNMMKQFQNTINQTKNPLG</sequence>